<dbReference type="GO" id="GO:0005739">
    <property type="term" value="C:mitochondrion"/>
    <property type="evidence" value="ECO:0007669"/>
    <property type="project" value="TreeGrafter"/>
</dbReference>
<feature type="domain" description="Dynamin GTPase" evidence="4">
    <location>
        <begin position="93"/>
        <end position="378"/>
    </location>
</feature>
<dbReference type="PANTHER" id="PTHR11566:SF21">
    <property type="entry name" value="DYNAMIN RELATED PROTEIN 1, ISOFORM A"/>
    <property type="match status" value="1"/>
</dbReference>
<keyword evidence="6" id="KW-1185">Reference proteome</keyword>
<dbReference type="GO" id="GO:0006897">
    <property type="term" value="P:endocytosis"/>
    <property type="evidence" value="ECO:0007669"/>
    <property type="project" value="TreeGrafter"/>
</dbReference>
<reference evidence="5 6" key="1">
    <citation type="submission" date="2024-01" db="EMBL/GenBank/DDBJ databases">
        <title>Comparative genomics of Cryptococcus and Kwoniella reveals pathogenesis evolution and contrasting modes of karyotype evolution via chromosome fusion or intercentromeric recombination.</title>
        <authorList>
            <person name="Coelho M.A."/>
            <person name="David-Palma M."/>
            <person name="Shea T."/>
            <person name="Bowers K."/>
            <person name="McGinley-Smith S."/>
            <person name="Mohammad A.W."/>
            <person name="Gnirke A."/>
            <person name="Yurkov A.M."/>
            <person name="Nowrousian M."/>
            <person name="Sun S."/>
            <person name="Cuomo C.A."/>
            <person name="Heitman J."/>
        </authorList>
    </citation>
    <scope>NUCLEOTIDE SEQUENCE [LARGE SCALE GENOMIC DNA]</scope>
    <source>
        <strain evidence="5 6">CBS 6074</strain>
    </source>
</reference>
<dbReference type="GO" id="GO:0008017">
    <property type="term" value="F:microtubule binding"/>
    <property type="evidence" value="ECO:0007669"/>
    <property type="project" value="TreeGrafter"/>
</dbReference>
<evidence type="ECO:0000313" key="5">
    <source>
        <dbReference type="EMBL" id="WWC88612.1"/>
    </source>
</evidence>
<accession>A0AAX4JT75</accession>
<dbReference type="PRINTS" id="PR00195">
    <property type="entry name" value="DYNAMIN"/>
</dbReference>
<name>A0AAX4JT75_9TREE</name>
<protein>
    <recommendedName>
        <fullName evidence="4">Dynamin GTPase domain-containing protein</fullName>
    </recommendedName>
</protein>
<keyword evidence="2" id="KW-0342">GTP-binding</keyword>
<dbReference type="GO" id="GO:0005874">
    <property type="term" value="C:microtubule"/>
    <property type="evidence" value="ECO:0007669"/>
    <property type="project" value="TreeGrafter"/>
</dbReference>
<dbReference type="SMART" id="SM00053">
    <property type="entry name" value="DYNc"/>
    <property type="match status" value="1"/>
</dbReference>
<dbReference type="Pfam" id="PF00350">
    <property type="entry name" value="Dynamin_N"/>
    <property type="match status" value="1"/>
</dbReference>
<dbReference type="Proteomes" id="UP001355207">
    <property type="component" value="Chromosome 4"/>
</dbReference>
<evidence type="ECO:0000256" key="3">
    <source>
        <dbReference type="SAM" id="MobiDB-lite"/>
    </source>
</evidence>
<proteinExistence type="predicted"/>
<dbReference type="InterPro" id="IPR027417">
    <property type="entry name" value="P-loop_NTPase"/>
</dbReference>
<dbReference type="InterPro" id="IPR000375">
    <property type="entry name" value="Dynamin_stalk"/>
</dbReference>
<dbReference type="GO" id="GO:0000266">
    <property type="term" value="P:mitochondrial fission"/>
    <property type="evidence" value="ECO:0007669"/>
    <property type="project" value="TreeGrafter"/>
</dbReference>
<feature type="compositionally biased region" description="Low complexity" evidence="3">
    <location>
        <begin position="56"/>
        <end position="78"/>
    </location>
</feature>
<dbReference type="RefSeq" id="XP_066075375.1">
    <property type="nucleotide sequence ID" value="XM_066219278.1"/>
</dbReference>
<evidence type="ECO:0000313" key="6">
    <source>
        <dbReference type="Proteomes" id="UP001355207"/>
    </source>
</evidence>
<dbReference type="AlphaFoldDB" id="A0AAX4JT75"/>
<dbReference type="InterPro" id="IPR022812">
    <property type="entry name" value="Dynamin"/>
</dbReference>
<evidence type="ECO:0000256" key="1">
    <source>
        <dbReference type="ARBA" id="ARBA00022741"/>
    </source>
</evidence>
<dbReference type="GO" id="GO:0048312">
    <property type="term" value="P:intracellular distribution of mitochondria"/>
    <property type="evidence" value="ECO:0007669"/>
    <property type="project" value="TreeGrafter"/>
</dbReference>
<sequence length="801" mass="90750">MTPKHKWIYIYKELEIIPRRMRTKRSNTPQTPTPIRHNMSTPSHQLAKHAPLGAYPTPQSSTSIPSPGEISPPISTSTERSSKDVQHEPSTNHDEIKNYLEAQDQLRMLYPLEDKVPSARICVVGGQSSGKSSALSALTRIDLYCHIRRATCCRTLISSRRGGLAFSAAVHIIVLHSDTGKIHITPFAESIEKQEEMSEICHWAGEEARRADGGINMIRPWSVLRDMPLEDRTIGKNDWPEFTKNVAAINVSGPGRPNFDIKDLPGLNGHPTPEMLVAESISQTQNLIVLCLTADLRDATSADPEIKLAKKYDPTGERTIGIITKADGIIPLMDENGSTCMDYILGIGQHFGDFVPQGHWWPLRLRSTEERQKNISLQQVRHKEIELFMQEEWTKVQKKVGRKFGIEGLEKKLEQLFADRVRETMITLRKTLREFMGNHHKWLAANPTIEDPVAALHDDIIYQFADSLKDRMYRSNQSGKLVDLQTELEKDITKAVPEFLPFMEDEGDQDSHYQSFWKTQGFHVDTAEKIPVDILLQKIKEFTSRRNPDDIDSKGVMQLFQEDYVKRWHEIALNHVKLLWDEVDDSLLQVAGKICKDNIALRDDILEQLENLTTKNKAETTEFVKQMTTLYSSPPSDLISPSKFRLAKLKEESYKHFLSYLNAPLAIIPSASASTSSASSSATSSPTSTIPRLLHDTIISEDRIKCASLQANIGIAMMSWALEYSCVVGKYAQLRVLEYSTKVIPALRKGMGLDEVVEVVKKRAGDKFENDKKKKRERERIMGEVKKLSEIQLHLEKIVDV</sequence>
<dbReference type="GO" id="GO:0016020">
    <property type="term" value="C:membrane"/>
    <property type="evidence" value="ECO:0007669"/>
    <property type="project" value="TreeGrafter"/>
</dbReference>
<organism evidence="5 6">
    <name type="scientific">Kwoniella dendrophila CBS 6074</name>
    <dbReference type="NCBI Taxonomy" id="1295534"/>
    <lineage>
        <taxon>Eukaryota</taxon>
        <taxon>Fungi</taxon>
        <taxon>Dikarya</taxon>
        <taxon>Basidiomycota</taxon>
        <taxon>Agaricomycotina</taxon>
        <taxon>Tremellomycetes</taxon>
        <taxon>Tremellales</taxon>
        <taxon>Cryptococcaceae</taxon>
        <taxon>Kwoniella</taxon>
    </lineage>
</organism>
<dbReference type="SUPFAM" id="SSF52540">
    <property type="entry name" value="P-loop containing nucleoside triphosphate hydrolases"/>
    <property type="match status" value="1"/>
</dbReference>
<dbReference type="GeneID" id="91094195"/>
<gene>
    <name evidence="5" type="ORF">L201_003525</name>
</gene>
<dbReference type="Pfam" id="PF01031">
    <property type="entry name" value="Dynamin_M"/>
    <property type="match status" value="1"/>
</dbReference>
<feature type="compositionally biased region" description="Basic and acidic residues" evidence="3">
    <location>
        <begin position="80"/>
        <end position="92"/>
    </location>
</feature>
<dbReference type="PANTHER" id="PTHR11566">
    <property type="entry name" value="DYNAMIN"/>
    <property type="match status" value="1"/>
</dbReference>
<dbReference type="GO" id="GO:0003924">
    <property type="term" value="F:GTPase activity"/>
    <property type="evidence" value="ECO:0007669"/>
    <property type="project" value="InterPro"/>
</dbReference>
<evidence type="ECO:0000256" key="2">
    <source>
        <dbReference type="ARBA" id="ARBA00023134"/>
    </source>
</evidence>
<dbReference type="GO" id="GO:0016559">
    <property type="term" value="P:peroxisome fission"/>
    <property type="evidence" value="ECO:0007669"/>
    <property type="project" value="TreeGrafter"/>
</dbReference>
<keyword evidence="1" id="KW-0547">Nucleotide-binding</keyword>
<dbReference type="Gene3D" id="3.40.50.300">
    <property type="entry name" value="P-loop containing nucleotide triphosphate hydrolases"/>
    <property type="match status" value="1"/>
</dbReference>
<dbReference type="GO" id="GO:0005525">
    <property type="term" value="F:GTP binding"/>
    <property type="evidence" value="ECO:0007669"/>
    <property type="project" value="InterPro"/>
</dbReference>
<dbReference type="InterPro" id="IPR001401">
    <property type="entry name" value="Dynamin_GTPase"/>
</dbReference>
<feature type="region of interest" description="Disordered" evidence="3">
    <location>
        <begin position="20"/>
        <end position="92"/>
    </location>
</feature>
<evidence type="ECO:0000259" key="4">
    <source>
        <dbReference type="SMART" id="SM00053"/>
    </source>
</evidence>
<dbReference type="EMBL" id="CP144101">
    <property type="protein sequence ID" value="WWC88612.1"/>
    <property type="molecule type" value="Genomic_DNA"/>
</dbReference>
<dbReference type="InterPro" id="IPR045063">
    <property type="entry name" value="Dynamin_N"/>
</dbReference>